<sequence length="997" mass="110994">MPSLLTRWLFGLLLCWTTAVLAQTTPTRQRQYLSGPDNTRTVAWDFYCTGGRQSGVWTTIPVPSCWEQQGFGSYNYGRDYKTYGKNFRFADEQGRYRHEFRTPPDWQQRRVFIVFDGSMTDTEVRVNGQPAGPTHRGAFYEFRYDITDKLRPAGQPNLLEVTVSKMSADKSVNNAERLADYWVFGGIFRPVYLEAVPEQFIPHLAVDARADGSFRLNVFVRGLRQATEVQADILDAAGQVVGTARGTAQPTDSLVQVQTVVGKPRLWTSETPELYRTRVSLRAGGQVLYQLEERFGFRSIEIRRGRGIFVNGTQVKLKGTNRHSFWPETGRTLNDAIHLQDVRLIKEMNMNAVRMSHYPPDRRFLELCDSLGLYVLDELAGWQKAYSTAAGAPLVREMVQRDCNHPSILFWSNGNEGGTNKELDDDFALYDLSKRSVIHAHHRPGNQHNGIDTNHYENFYSSQKILTDSLIYMPTEFLHCQDDGGGAAGLQDIWELHWQAPRSGGGFLWALVDEGLVRTDQRGIIDVNGVNAPDGVLGPHREKEGSFYAIREIFAPIRVRVTGAAQPGKKATKRGKGAGLAPASATAQAASAAGGAASAEPATELPADFRGVIEVENRYHFLNLRQCFFQWELVNFRKPGDAFSGHVSLQRGRAASPDVSPLARGRLQLELPRDWRRYDALQLAAFDAQKNLVYRWTWRTGPARQALAGIVTLAAGAQPVEATETDSTLTLKAAGITVGWNRQTGRLTGLRGNNGDKLSFGGGPLLVSGAATFQGLTRRSEPDGEVVEARYAGDLRLVRWKLYGSGWLQLDYEYAAAGDLPFAGLSFRYPENYVLGARWLGRGPYRVWKNRPQGVTLDTWENAYNNTQTGAAPWLYPEFKGYFADISWLELNTVEGKFLVATPEAGLYVRLFDFYGLSGVQPHPALPVGNLSFLDAIPPLGTKLALNIDANTAALGPQSELNHLNGIKKRTLYFFFGLPPVSSTPQPYTAPAKDDLF</sequence>
<dbReference type="Pfam" id="PF02837">
    <property type="entry name" value="Glyco_hydro_2_N"/>
    <property type="match status" value="1"/>
</dbReference>
<feature type="domain" description="Glycoside hydrolase family 2 catalytic" evidence="11">
    <location>
        <begin position="306"/>
        <end position="520"/>
    </location>
</feature>
<dbReference type="Pfam" id="PF00703">
    <property type="entry name" value="Glyco_hydro_2"/>
    <property type="match status" value="1"/>
</dbReference>
<feature type="domain" description="Glycoside hydrolase family 2 immunoglobulin-like beta-sandwich" evidence="10">
    <location>
        <begin position="202"/>
        <end position="298"/>
    </location>
</feature>
<evidence type="ECO:0000259" key="10">
    <source>
        <dbReference type="Pfam" id="PF00703"/>
    </source>
</evidence>
<dbReference type="OrthoDB" id="1007335at2"/>
<keyword evidence="7" id="KW-0106">Calcium</keyword>
<dbReference type="SUPFAM" id="SSF74650">
    <property type="entry name" value="Galactose mutarotase-like"/>
    <property type="match status" value="1"/>
</dbReference>
<dbReference type="InterPro" id="IPR014718">
    <property type="entry name" value="GH-type_carb-bd"/>
</dbReference>
<evidence type="ECO:0000259" key="12">
    <source>
        <dbReference type="Pfam" id="PF02837"/>
    </source>
</evidence>
<proteinExistence type="inferred from homology"/>
<dbReference type="InterPro" id="IPR006102">
    <property type="entry name" value="Ig-like_GH2"/>
</dbReference>
<comment type="subunit">
    <text evidence="4">Monomer.</text>
</comment>
<comment type="similarity">
    <text evidence="3">Belongs to the glycosyl hydrolase 2 family.</text>
</comment>
<dbReference type="InterPro" id="IPR006103">
    <property type="entry name" value="Glyco_hydro_2_cat"/>
</dbReference>
<dbReference type="InterPro" id="IPR011013">
    <property type="entry name" value="Gal_mutarotase_sf_dom"/>
</dbReference>
<dbReference type="SUPFAM" id="SSF49303">
    <property type="entry name" value="beta-Galactosidase/glucuronidase domain"/>
    <property type="match status" value="1"/>
</dbReference>
<evidence type="ECO:0000259" key="11">
    <source>
        <dbReference type="Pfam" id="PF02836"/>
    </source>
</evidence>
<dbReference type="EMBL" id="VAJM01000007">
    <property type="protein sequence ID" value="TLM91465.1"/>
    <property type="molecule type" value="Genomic_DNA"/>
</dbReference>
<keyword evidence="6 13" id="KW-0378">Hydrolase</keyword>
<dbReference type="AlphaFoldDB" id="A0A5R8WNJ3"/>
<feature type="domain" description="Glycosyl hydrolases family 2 sugar binding" evidence="12">
    <location>
        <begin position="58"/>
        <end position="197"/>
    </location>
</feature>
<evidence type="ECO:0000313" key="13">
    <source>
        <dbReference type="EMBL" id="TLM91465.1"/>
    </source>
</evidence>
<dbReference type="Gene3D" id="2.60.120.260">
    <property type="entry name" value="Galactose-binding domain-like"/>
    <property type="match status" value="1"/>
</dbReference>
<dbReference type="PRINTS" id="PR00132">
    <property type="entry name" value="GLHYDRLASE2"/>
</dbReference>
<evidence type="ECO:0000256" key="1">
    <source>
        <dbReference type="ARBA" id="ARBA00001412"/>
    </source>
</evidence>
<dbReference type="SUPFAM" id="SSF51445">
    <property type="entry name" value="(Trans)glycosidases"/>
    <property type="match status" value="1"/>
</dbReference>
<evidence type="ECO:0000256" key="5">
    <source>
        <dbReference type="ARBA" id="ARBA00012756"/>
    </source>
</evidence>
<dbReference type="EC" id="3.2.1.23" evidence="5"/>
<keyword evidence="14" id="KW-1185">Reference proteome</keyword>
<dbReference type="GO" id="GO:0009341">
    <property type="term" value="C:beta-galactosidase complex"/>
    <property type="evidence" value="ECO:0007669"/>
    <property type="project" value="TreeGrafter"/>
</dbReference>
<dbReference type="InterPro" id="IPR006101">
    <property type="entry name" value="Glyco_hydro_2"/>
</dbReference>
<keyword evidence="9" id="KW-0732">Signal</keyword>
<dbReference type="GO" id="GO:0004565">
    <property type="term" value="F:beta-galactosidase activity"/>
    <property type="evidence" value="ECO:0007669"/>
    <property type="project" value="UniProtKB-EC"/>
</dbReference>
<dbReference type="Pfam" id="PF02836">
    <property type="entry name" value="Glyco_hydro_2_C"/>
    <property type="match status" value="1"/>
</dbReference>
<protein>
    <recommendedName>
        <fullName evidence="5">beta-galactosidase</fullName>
        <ecNumber evidence="5">3.2.1.23</ecNumber>
    </recommendedName>
</protein>
<dbReference type="Gene3D" id="2.60.40.10">
    <property type="entry name" value="Immunoglobulins"/>
    <property type="match status" value="1"/>
</dbReference>
<name>A0A5R8WNJ3_9BACT</name>
<evidence type="ECO:0000256" key="8">
    <source>
        <dbReference type="ARBA" id="ARBA00023295"/>
    </source>
</evidence>
<dbReference type="RefSeq" id="WP_138079043.1">
    <property type="nucleotide sequence ID" value="NZ_VAJM01000007.1"/>
</dbReference>
<accession>A0A5R8WNJ3</accession>
<evidence type="ECO:0000313" key="14">
    <source>
        <dbReference type="Proteomes" id="UP000305517"/>
    </source>
</evidence>
<dbReference type="PANTHER" id="PTHR46323">
    <property type="entry name" value="BETA-GALACTOSIDASE"/>
    <property type="match status" value="1"/>
</dbReference>
<feature type="signal peptide" evidence="9">
    <location>
        <begin position="1"/>
        <end position="22"/>
    </location>
</feature>
<evidence type="ECO:0000256" key="7">
    <source>
        <dbReference type="ARBA" id="ARBA00022837"/>
    </source>
</evidence>
<dbReference type="InterPro" id="IPR017853">
    <property type="entry name" value="GH"/>
</dbReference>
<reference evidence="13 14" key="1">
    <citation type="submission" date="2019-05" db="EMBL/GenBank/DDBJ databases">
        <title>Hymenobacter edaphi sp. nov., isolated from abandoned arsenic-contaminated farmland soil.</title>
        <authorList>
            <person name="Nie L."/>
        </authorList>
    </citation>
    <scope>NUCLEOTIDE SEQUENCE [LARGE SCALE GENOMIC DNA]</scope>
    <source>
        <strain evidence="13 14">1-3-3-8</strain>
    </source>
</reference>
<dbReference type="GO" id="GO:0030246">
    <property type="term" value="F:carbohydrate binding"/>
    <property type="evidence" value="ECO:0007669"/>
    <property type="project" value="InterPro"/>
</dbReference>
<dbReference type="PANTHER" id="PTHR46323:SF2">
    <property type="entry name" value="BETA-GALACTOSIDASE"/>
    <property type="match status" value="1"/>
</dbReference>
<dbReference type="InterPro" id="IPR013783">
    <property type="entry name" value="Ig-like_fold"/>
</dbReference>
<dbReference type="InterPro" id="IPR008979">
    <property type="entry name" value="Galactose-bd-like_sf"/>
</dbReference>
<gene>
    <name evidence="13" type="ORF">FDY95_15405</name>
</gene>
<comment type="caution">
    <text evidence="13">The sequence shown here is derived from an EMBL/GenBank/DDBJ whole genome shotgun (WGS) entry which is preliminary data.</text>
</comment>
<feature type="chain" id="PRO_5024442014" description="beta-galactosidase" evidence="9">
    <location>
        <begin position="23"/>
        <end position="997"/>
    </location>
</feature>
<dbReference type="Gene3D" id="3.20.20.80">
    <property type="entry name" value="Glycosidases"/>
    <property type="match status" value="1"/>
</dbReference>
<dbReference type="Proteomes" id="UP000305517">
    <property type="component" value="Unassembled WGS sequence"/>
</dbReference>
<evidence type="ECO:0000256" key="4">
    <source>
        <dbReference type="ARBA" id="ARBA00011245"/>
    </source>
</evidence>
<evidence type="ECO:0000256" key="2">
    <source>
        <dbReference type="ARBA" id="ARBA00001913"/>
    </source>
</evidence>
<dbReference type="GO" id="GO:0005990">
    <property type="term" value="P:lactose catabolic process"/>
    <property type="evidence" value="ECO:0007669"/>
    <property type="project" value="TreeGrafter"/>
</dbReference>
<evidence type="ECO:0000256" key="6">
    <source>
        <dbReference type="ARBA" id="ARBA00022801"/>
    </source>
</evidence>
<dbReference type="InterPro" id="IPR050347">
    <property type="entry name" value="Bact_Beta-galactosidase"/>
</dbReference>
<dbReference type="InterPro" id="IPR036156">
    <property type="entry name" value="Beta-gal/glucu_dom_sf"/>
</dbReference>
<evidence type="ECO:0000256" key="3">
    <source>
        <dbReference type="ARBA" id="ARBA00007401"/>
    </source>
</evidence>
<dbReference type="InterPro" id="IPR006104">
    <property type="entry name" value="Glyco_hydro_2_N"/>
</dbReference>
<keyword evidence="8" id="KW-0326">Glycosidase</keyword>
<organism evidence="13 14">
    <name type="scientific">Hymenobacter jeollabukensis</name>
    <dbReference type="NCBI Taxonomy" id="2025313"/>
    <lineage>
        <taxon>Bacteria</taxon>
        <taxon>Pseudomonadati</taxon>
        <taxon>Bacteroidota</taxon>
        <taxon>Cytophagia</taxon>
        <taxon>Cytophagales</taxon>
        <taxon>Hymenobacteraceae</taxon>
        <taxon>Hymenobacter</taxon>
    </lineage>
</organism>
<evidence type="ECO:0000256" key="9">
    <source>
        <dbReference type="SAM" id="SignalP"/>
    </source>
</evidence>
<comment type="catalytic activity">
    <reaction evidence="1">
        <text>Hydrolysis of terminal non-reducing beta-D-galactose residues in beta-D-galactosides.</text>
        <dbReference type="EC" id="3.2.1.23"/>
    </reaction>
</comment>
<dbReference type="Gene3D" id="2.70.98.10">
    <property type="match status" value="1"/>
</dbReference>
<dbReference type="SUPFAM" id="SSF49785">
    <property type="entry name" value="Galactose-binding domain-like"/>
    <property type="match status" value="1"/>
</dbReference>
<comment type="cofactor">
    <cofactor evidence="2">
        <name>Ca(2+)</name>
        <dbReference type="ChEBI" id="CHEBI:29108"/>
    </cofactor>
</comment>